<dbReference type="AlphaFoldDB" id="A0A7D5M334"/>
<evidence type="ECO:0000313" key="1">
    <source>
        <dbReference type="EMBL" id="QLH05894.1"/>
    </source>
</evidence>
<sequence>MYNDCGTAGIAGTIKYKGLSCENSSPRPRDVRATTTNVCEATLRLDEAGRGHPTSWVVVHSHQVMEL</sequence>
<reference evidence="1 2" key="1">
    <citation type="submission" date="2018-02" db="EMBL/GenBank/DDBJ databases">
        <title>Complete genome of Nitrosopumilus ureaphilus PS0.</title>
        <authorList>
            <person name="Qin W."/>
            <person name="Zheng Y."/>
            <person name="Stahl D.A."/>
        </authorList>
    </citation>
    <scope>NUCLEOTIDE SEQUENCE [LARGE SCALE GENOMIC DNA]</scope>
    <source>
        <strain evidence="1 2">PS0</strain>
    </source>
</reference>
<keyword evidence="2" id="KW-1185">Reference proteome</keyword>
<name>A0A7D5M334_9ARCH</name>
<dbReference type="Proteomes" id="UP000509478">
    <property type="component" value="Chromosome"/>
</dbReference>
<proteinExistence type="predicted"/>
<evidence type="ECO:0000313" key="2">
    <source>
        <dbReference type="Proteomes" id="UP000509478"/>
    </source>
</evidence>
<organism evidence="1 2">
    <name type="scientific">Nitrosopumilus ureiphilus</name>
    <dbReference type="NCBI Taxonomy" id="1470067"/>
    <lineage>
        <taxon>Archaea</taxon>
        <taxon>Nitrososphaerota</taxon>
        <taxon>Nitrososphaeria</taxon>
        <taxon>Nitrosopumilales</taxon>
        <taxon>Nitrosopumilaceae</taxon>
        <taxon>Nitrosopumilus</taxon>
    </lineage>
</organism>
<dbReference type="EMBL" id="CP026995">
    <property type="protein sequence ID" value="QLH05894.1"/>
    <property type="molecule type" value="Genomic_DNA"/>
</dbReference>
<dbReference type="KEGG" id="nue:C5F50_01485"/>
<protein>
    <submittedName>
        <fullName evidence="1">Uncharacterized protein</fullName>
    </submittedName>
</protein>
<accession>A0A7D5M334</accession>
<gene>
    <name evidence="1" type="ORF">C5F50_01485</name>
</gene>